<sequence length="108" mass="12209">MSQSETVLSRETFERLADEWLRERPHGVDIAQMTQRPAYQDIIDLGEPAVPWILQRLAHKPDHWFVALSSITGASPVPPASRGRLGKMTAGWLEWGRRQGYGTLVDVD</sequence>
<name>A0A6B1DNV5_9CHLR</name>
<gene>
    <name evidence="1" type="ORF">F4Y08_03530</name>
</gene>
<accession>A0A6B1DNV5</accession>
<evidence type="ECO:0000313" key="1">
    <source>
        <dbReference type="EMBL" id="MYD89399.1"/>
    </source>
</evidence>
<protein>
    <submittedName>
        <fullName evidence="1">Uncharacterized protein</fullName>
    </submittedName>
</protein>
<organism evidence="1">
    <name type="scientific">Caldilineaceae bacterium SB0662_bin_9</name>
    <dbReference type="NCBI Taxonomy" id="2605258"/>
    <lineage>
        <taxon>Bacteria</taxon>
        <taxon>Bacillati</taxon>
        <taxon>Chloroflexota</taxon>
        <taxon>Caldilineae</taxon>
        <taxon>Caldilineales</taxon>
        <taxon>Caldilineaceae</taxon>
    </lineage>
</organism>
<proteinExistence type="predicted"/>
<comment type="caution">
    <text evidence="1">The sequence shown here is derived from an EMBL/GenBank/DDBJ whole genome shotgun (WGS) entry which is preliminary data.</text>
</comment>
<dbReference type="EMBL" id="VXPY01000018">
    <property type="protein sequence ID" value="MYD89399.1"/>
    <property type="molecule type" value="Genomic_DNA"/>
</dbReference>
<dbReference type="AlphaFoldDB" id="A0A6B1DNV5"/>
<reference evidence="1" key="1">
    <citation type="submission" date="2019-09" db="EMBL/GenBank/DDBJ databases">
        <title>Characterisation of the sponge microbiome using genome-centric metagenomics.</title>
        <authorList>
            <person name="Engelberts J.P."/>
            <person name="Robbins S.J."/>
            <person name="De Goeij J.M."/>
            <person name="Aranda M."/>
            <person name="Bell S.C."/>
            <person name="Webster N.S."/>
        </authorList>
    </citation>
    <scope>NUCLEOTIDE SEQUENCE</scope>
    <source>
        <strain evidence="1">SB0662_bin_9</strain>
    </source>
</reference>